<dbReference type="InterPro" id="IPR029063">
    <property type="entry name" value="SAM-dependent_MTases_sf"/>
</dbReference>
<protein>
    <submittedName>
        <fullName evidence="2">Methyltransferase domain-containing protein</fullName>
    </submittedName>
</protein>
<proteinExistence type="predicted"/>
<dbReference type="InterPro" id="IPR041698">
    <property type="entry name" value="Methyltransf_25"/>
</dbReference>
<keyword evidence="2" id="KW-0808">Transferase</keyword>
<keyword evidence="3" id="KW-1185">Reference proteome</keyword>
<organism evidence="2 3">
    <name type="scientific">Pedobacter gandavensis</name>
    <dbReference type="NCBI Taxonomy" id="2679963"/>
    <lineage>
        <taxon>Bacteria</taxon>
        <taxon>Pseudomonadati</taxon>
        <taxon>Bacteroidota</taxon>
        <taxon>Sphingobacteriia</taxon>
        <taxon>Sphingobacteriales</taxon>
        <taxon>Sphingobacteriaceae</taxon>
        <taxon>Pedobacter</taxon>
    </lineage>
</organism>
<evidence type="ECO:0000313" key="3">
    <source>
        <dbReference type="Proteomes" id="UP000636110"/>
    </source>
</evidence>
<dbReference type="GO" id="GO:0008168">
    <property type="term" value="F:methyltransferase activity"/>
    <property type="evidence" value="ECO:0007669"/>
    <property type="project" value="UniProtKB-KW"/>
</dbReference>
<dbReference type="Proteomes" id="UP000636110">
    <property type="component" value="Unassembled WGS sequence"/>
</dbReference>
<name>A0ABR6F2I2_9SPHI</name>
<gene>
    <name evidence="2" type="ORF">GM920_21150</name>
</gene>
<feature type="domain" description="Methyltransferase" evidence="1">
    <location>
        <begin position="41"/>
        <end position="132"/>
    </location>
</feature>
<reference evidence="2 3" key="1">
    <citation type="submission" date="2019-11" db="EMBL/GenBank/DDBJ databases">
        <title>Description of Pedobacter sp. LMG 31462T.</title>
        <authorList>
            <person name="Carlier A."/>
            <person name="Qi S."/>
            <person name="Vandamme P."/>
        </authorList>
    </citation>
    <scope>NUCLEOTIDE SEQUENCE [LARGE SCALE GENOMIC DNA]</scope>
    <source>
        <strain evidence="2 3">LMG 31462</strain>
    </source>
</reference>
<comment type="caution">
    <text evidence="2">The sequence shown here is derived from an EMBL/GenBank/DDBJ whole genome shotgun (WGS) entry which is preliminary data.</text>
</comment>
<evidence type="ECO:0000259" key="1">
    <source>
        <dbReference type="Pfam" id="PF13649"/>
    </source>
</evidence>
<evidence type="ECO:0000313" key="2">
    <source>
        <dbReference type="EMBL" id="MBB2151422.1"/>
    </source>
</evidence>
<dbReference type="EMBL" id="WNXC01000009">
    <property type="protein sequence ID" value="MBB2151422.1"/>
    <property type="molecule type" value="Genomic_DNA"/>
</dbReference>
<accession>A0ABR6F2I2</accession>
<sequence length="207" mass="23619">MNEIWLQKWEERYKQDEFAYGINPNNYLKSQLEKLQLGEILFAAEGEGRNAVFAASQGWKVSAFDISTEGKRKAMLLAEANQVEIDYQIGFLPELGYNDESFDAIALIYAHFPADIKSDYHHILSRHLRKGGHVIFEAFSKNHLNYLAKNKDVGGPTDPGMLFSIEEIKEDFADFEILELAEVEIQLNEGLYHNGTGSVIRFLGRKK</sequence>
<dbReference type="GO" id="GO:0032259">
    <property type="term" value="P:methylation"/>
    <property type="evidence" value="ECO:0007669"/>
    <property type="project" value="UniProtKB-KW"/>
</dbReference>
<dbReference type="Gene3D" id="3.40.50.150">
    <property type="entry name" value="Vaccinia Virus protein VP39"/>
    <property type="match status" value="1"/>
</dbReference>
<keyword evidence="2" id="KW-0489">Methyltransferase</keyword>
<dbReference type="Pfam" id="PF13649">
    <property type="entry name" value="Methyltransf_25"/>
    <property type="match status" value="1"/>
</dbReference>
<dbReference type="RefSeq" id="WP_182961238.1">
    <property type="nucleotide sequence ID" value="NZ_WNXC01000009.1"/>
</dbReference>
<dbReference type="SUPFAM" id="SSF53335">
    <property type="entry name" value="S-adenosyl-L-methionine-dependent methyltransferases"/>
    <property type="match status" value="1"/>
</dbReference>